<sequence>MKFKTRELELSRAFDEVFLRLFLIASRVLQIVISIPIIGFVAALISGFSNAELDVPSKASGALAVASLCTVYSGVTILPIFFEGPMFFTTIAGLDTLFLAAWATLVGVWDHSATSSCRAFIAEYFDSQPERHSFTTNCKLTKAMFAFIIVNVALFGTTTIISFCLRAIELEHSTQWKSLPLFRKTEKTRSEQHCSCCNHNQENPSPRSSFSGDRLRPGV</sequence>
<evidence type="ECO:0000313" key="3">
    <source>
        <dbReference type="EMBL" id="KEF59317.1"/>
    </source>
</evidence>
<dbReference type="AlphaFoldDB" id="A0A072PHW5"/>
<dbReference type="GeneID" id="25279094"/>
<evidence type="ECO:0000256" key="2">
    <source>
        <dbReference type="SAM" id="Phobius"/>
    </source>
</evidence>
<gene>
    <name evidence="3" type="ORF">A1O9_04161</name>
</gene>
<keyword evidence="2" id="KW-1133">Transmembrane helix</keyword>
<feature type="transmembrane region" description="Helical" evidence="2">
    <location>
        <begin position="143"/>
        <end position="168"/>
    </location>
</feature>
<organism evidence="3 4">
    <name type="scientific">Exophiala aquamarina CBS 119918</name>
    <dbReference type="NCBI Taxonomy" id="1182545"/>
    <lineage>
        <taxon>Eukaryota</taxon>
        <taxon>Fungi</taxon>
        <taxon>Dikarya</taxon>
        <taxon>Ascomycota</taxon>
        <taxon>Pezizomycotina</taxon>
        <taxon>Eurotiomycetes</taxon>
        <taxon>Chaetothyriomycetidae</taxon>
        <taxon>Chaetothyriales</taxon>
        <taxon>Herpotrichiellaceae</taxon>
        <taxon>Exophiala</taxon>
    </lineage>
</organism>
<keyword evidence="2" id="KW-0812">Transmembrane</keyword>
<evidence type="ECO:0000313" key="4">
    <source>
        <dbReference type="Proteomes" id="UP000027920"/>
    </source>
</evidence>
<dbReference type="RefSeq" id="XP_013261907.1">
    <property type="nucleotide sequence ID" value="XM_013406453.1"/>
</dbReference>
<dbReference type="VEuPathDB" id="FungiDB:A1O9_04161"/>
<keyword evidence="4" id="KW-1185">Reference proteome</keyword>
<feature type="transmembrane region" description="Helical" evidence="2">
    <location>
        <begin position="87"/>
        <end position="109"/>
    </location>
</feature>
<feature type="region of interest" description="Disordered" evidence="1">
    <location>
        <begin position="200"/>
        <end position="219"/>
    </location>
</feature>
<feature type="compositionally biased region" description="Polar residues" evidence="1">
    <location>
        <begin position="200"/>
        <end position="211"/>
    </location>
</feature>
<proteinExistence type="predicted"/>
<evidence type="ECO:0008006" key="5">
    <source>
        <dbReference type="Google" id="ProtNLM"/>
    </source>
</evidence>
<feature type="transmembrane region" description="Helical" evidence="2">
    <location>
        <begin position="60"/>
        <end position="82"/>
    </location>
</feature>
<keyword evidence="2" id="KW-0472">Membrane</keyword>
<dbReference type="Proteomes" id="UP000027920">
    <property type="component" value="Unassembled WGS sequence"/>
</dbReference>
<feature type="transmembrane region" description="Helical" evidence="2">
    <location>
        <begin position="21"/>
        <end position="48"/>
    </location>
</feature>
<accession>A0A072PHW5</accession>
<protein>
    <recommendedName>
        <fullName evidence="5">MARVEL domain-containing protein</fullName>
    </recommendedName>
</protein>
<dbReference type="EMBL" id="AMGV01000003">
    <property type="protein sequence ID" value="KEF59317.1"/>
    <property type="molecule type" value="Genomic_DNA"/>
</dbReference>
<dbReference type="OrthoDB" id="4150603at2759"/>
<comment type="caution">
    <text evidence="3">The sequence shown here is derived from an EMBL/GenBank/DDBJ whole genome shotgun (WGS) entry which is preliminary data.</text>
</comment>
<dbReference type="HOGENOM" id="CLU_1261386_0_0_1"/>
<name>A0A072PHW5_9EURO</name>
<reference evidence="3 4" key="1">
    <citation type="submission" date="2013-03" db="EMBL/GenBank/DDBJ databases">
        <title>The Genome Sequence of Exophiala aquamarina CBS 119918.</title>
        <authorList>
            <consortium name="The Broad Institute Genomics Platform"/>
            <person name="Cuomo C."/>
            <person name="de Hoog S."/>
            <person name="Gorbushina A."/>
            <person name="Walker B."/>
            <person name="Young S.K."/>
            <person name="Zeng Q."/>
            <person name="Gargeya S."/>
            <person name="Fitzgerald M."/>
            <person name="Haas B."/>
            <person name="Abouelleil A."/>
            <person name="Allen A.W."/>
            <person name="Alvarado L."/>
            <person name="Arachchi H.M."/>
            <person name="Berlin A.M."/>
            <person name="Chapman S.B."/>
            <person name="Gainer-Dewar J."/>
            <person name="Goldberg J."/>
            <person name="Griggs A."/>
            <person name="Gujja S."/>
            <person name="Hansen M."/>
            <person name="Howarth C."/>
            <person name="Imamovic A."/>
            <person name="Ireland A."/>
            <person name="Larimer J."/>
            <person name="McCowan C."/>
            <person name="Murphy C."/>
            <person name="Pearson M."/>
            <person name="Poon T.W."/>
            <person name="Priest M."/>
            <person name="Roberts A."/>
            <person name="Saif S."/>
            <person name="Shea T."/>
            <person name="Sisk P."/>
            <person name="Sykes S."/>
            <person name="Wortman J."/>
            <person name="Nusbaum C."/>
            <person name="Birren B."/>
        </authorList>
    </citation>
    <scope>NUCLEOTIDE SEQUENCE [LARGE SCALE GENOMIC DNA]</scope>
    <source>
        <strain evidence="3 4">CBS 119918</strain>
    </source>
</reference>
<evidence type="ECO:0000256" key="1">
    <source>
        <dbReference type="SAM" id="MobiDB-lite"/>
    </source>
</evidence>